<gene>
    <name evidence="2" type="ORF">TWF481_003018</name>
</gene>
<evidence type="ECO:0000259" key="1">
    <source>
        <dbReference type="Pfam" id="PF00135"/>
    </source>
</evidence>
<dbReference type="Gene3D" id="3.40.50.1820">
    <property type="entry name" value="alpha/beta hydrolase"/>
    <property type="match status" value="1"/>
</dbReference>
<organism evidence="2 3">
    <name type="scientific">Arthrobotrys musiformis</name>
    <dbReference type="NCBI Taxonomy" id="47236"/>
    <lineage>
        <taxon>Eukaryota</taxon>
        <taxon>Fungi</taxon>
        <taxon>Dikarya</taxon>
        <taxon>Ascomycota</taxon>
        <taxon>Pezizomycotina</taxon>
        <taxon>Orbiliomycetes</taxon>
        <taxon>Orbiliales</taxon>
        <taxon>Orbiliaceae</taxon>
        <taxon>Arthrobotrys</taxon>
    </lineage>
</organism>
<feature type="domain" description="Carboxylesterase type B" evidence="1">
    <location>
        <begin position="2"/>
        <end position="87"/>
    </location>
</feature>
<evidence type="ECO:0000313" key="3">
    <source>
        <dbReference type="Proteomes" id="UP001370758"/>
    </source>
</evidence>
<reference evidence="2 3" key="1">
    <citation type="submission" date="2023-08" db="EMBL/GenBank/DDBJ databases">
        <authorList>
            <person name="Palmer J.M."/>
        </authorList>
    </citation>
    <scope>NUCLEOTIDE SEQUENCE [LARGE SCALE GENOMIC DNA]</scope>
    <source>
        <strain evidence="2 3">TWF481</strain>
    </source>
</reference>
<dbReference type="InterPro" id="IPR029058">
    <property type="entry name" value="AB_hydrolase_fold"/>
</dbReference>
<protein>
    <recommendedName>
        <fullName evidence="1">Carboxylesterase type B domain-containing protein</fullName>
    </recommendedName>
</protein>
<dbReference type="AlphaFoldDB" id="A0AAV9VT26"/>
<proteinExistence type="predicted"/>
<accession>A0AAV9VT26</accession>
<dbReference type="Pfam" id="PF00135">
    <property type="entry name" value="COesterase"/>
    <property type="match status" value="1"/>
</dbReference>
<comment type="caution">
    <text evidence="2">The sequence shown here is derived from an EMBL/GenBank/DDBJ whole genome shotgun (WGS) entry which is preliminary data.</text>
</comment>
<dbReference type="EMBL" id="JAVHJL010000012">
    <property type="protein sequence ID" value="KAK6495973.1"/>
    <property type="molecule type" value="Genomic_DNA"/>
</dbReference>
<name>A0AAV9VT26_9PEZI</name>
<keyword evidence="3" id="KW-1185">Reference proteome</keyword>
<dbReference type="SUPFAM" id="SSF53474">
    <property type="entry name" value="alpha/beta-Hydrolases"/>
    <property type="match status" value="1"/>
</dbReference>
<evidence type="ECO:0000313" key="2">
    <source>
        <dbReference type="EMBL" id="KAK6495973.1"/>
    </source>
</evidence>
<dbReference type="InterPro" id="IPR002018">
    <property type="entry name" value="CarbesteraseB"/>
</dbReference>
<sequence length="104" mass="11412">MGRETNCTEAADTLQRLREVPIEALVPVIDRSDPGRLGAWQPVIDGDFVREYGSLSVKNGDYPKLSLIIGTTSDEGASFSKLGLNTTEQIFDYPVKQILTAKIL</sequence>
<dbReference type="Proteomes" id="UP001370758">
    <property type="component" value="Unassembled WGS sequence"/>
</dbReference>